<keyword evidence="2" id="KW-0812">Transmembrane</keyword>
<evidence type="ECO:0000256" key="1">
    <source>
        <dbReference type="SAM" id="MobiDB-lite"/>
    </source>
</evidence>
<dbReference type="AlphaFoldDB" id="A0A8T2MXC5"/>
<protein>
    <submittedName>
        <fullName evidence="3">Uncharacterized protein</fullName>
    </submittedName>
</protein>
<dbReference type="Proteomes" id="UP000824540">
    <property type="component" value="Unassembled WGS sequence"/>
</dbReference>
<proteinExistence type="predicted"/>
<evidence type="ECO:0000256" key="2">
    <source>
        <dbReference type="SAM" id="Phobius"/>
    </source>
</evidence>
<keyword evidence="2" id="KW-1133">Transmembrane helix</keyword>
<keyword evidence="4" id="KW-1185">Reference proteome</keyword>
<evidence type="ECO:0000313" key="3">
    <source>
        <dbReference type="EMBL" id="KAG9331860.1"/>
    </source>
</evidence>
<gene>
    <name evidence="3" type="ORF">JZ751_016886</name>
</gene>
<organism evidence="3 4">
    <name type="scientific">Albula glossodonta</name>
    <name type="common">roundjaw bonefish</name>
    <dbReference type="NCBI Taxonomy" id="121402"/>
    <lineage>
        <taxon>Eukaryota</taxon>
        <taxon>Metazoa</taxon>
        <taxon>Chordata</taxon>
        <taxon>Craniata</taxon>
        <taxon>Vertebrata</taxon>
        <taxon>Euteleostomi</taxon>
        <taxon>Actinopterygii</taxon>
        <taxon>Neopterygii</taxon>
        <taxon>Teleostei</taxon>
        <taxon>Albuliformes</taxon>
        <taxon>Albulidae</taxon>
        <taxon>Albula</taxon>
    </lineage>
</organism>
<dbReference type="EMBL" id="JAFBMS010000281">
    <property type="protein sequence ID" value="KAG9331860.1"/>
    <property type="molecule type" value="Genomic_DNA"/>
</dbReference>
<feature type="non-terminal residue" evidence="3">
    <location>
        <position position="161"/>
    </location>
</feature>
<feature type="compositionally biased region" description="Basic and acidic residues" evidence="1">
    <location>
        <begin position="26"/>
        <end position="38"/>
    </location>
</feature>
<comment type="caution">
    <text evidence="3">The sequence shown here is derived from an EMBL/GenBank/DDBJ whole genome shotgun (WGS) entry which is preliminary data.</text>
</comment>
<evidence type="ECO:0000313" key="4">
    <source>
        <dbReference type="Proteomes" id="UP000824540"/>
    </source>
</evidence>
<feature type="region of interest" description="Disordered" evidence="1">
    <location>
        <begin position="18"/>
        <end position="50"/>
    </location>
</feature>
<keyword evidence="2" id="KW-0472">Membrane</keyword>
<reference evidence="3" key="1">
    <citation type="thesis" date="2021" institute="BYU ScholarsArchive" country="Provo, UT, USA">
        <title>Applications of and Algorithms for Genome Assembly and Genomic Analyses with an Emphasis on Marine Teleosts.</title>
        <authorList>
            <person name="Pickett B.D."/>
        </authorList>
    </citation>
    <scope>NUCLEOTIDE SEQUENCE</scope>
    <source>
        <strain evidence="3">HI-2016</strain>
    </source>
</reference>
<accession>A0A8T2MXC5</accession>
<name>A0A8T2MXC5_9TELE</name>
<feature type="transmembrane region" description="Helical" evidence="2">
    <location>
        <begin position="122"/>
        <end position="143"/>
    </location>
</feature>
<sequence>MESSVMCGKVLPVVSVEGSCQDDTEPGGKDSVAHRAEPGGDSGCPPLVGVMHSHLPAPPPRSPDYGTVLVRPWEDLWENPYETVGGASHGDYVPMGRAGCGIRPAVGQNTAQRVSLWKRTSLLFISLWLITLISLITTLGLYLKRSGQRSALQLSTSTLIP</sequence>